<dbReference type="Pfam" id="PF00756">
    <property type="entry name" value="Esterase"/>
    <property type="match status" value="1"/>
</dbReference>
<evidence type="ECO:0000313" key="2">
    <source>
        <dbReference type="Proteomes" id="UP000060016"/>
    </source>
</evidence>
<dbReference type="AlphaFoldDB" id="A0A0K1REW9"/>
<dbReference type="InterPro" id="IPR000801">
    <property type="entry name" value="Esterase-like"/>
</dbReference>
<dbReference type="InterPro" id="IPR029058">
    <property type="entry name" value="AB_hydrolase_fold"/>
</dbReference>
<dbReference type="SUPFAM" id="SSF53474">
    <property type="entry name" value="alpha/beta-Hydrolases"/>
    <property type="match status" value="1"/>
</dbReference>
<evidence type="ECO:0000313" key="1">
    <source>
        <dbReference type="EMBL" id="AKV59959.1"/>
    </source>
</evidence>
<accession>A0A0K1REW9</accession>
<gene>
    <name evidence="1" type="ORF">AK829_08870</name>
</gene>
<dbReference type="STRING" id="156976.AK829_08870"/>
<dbReference type="Gene3D" id="3.40.50.1820">
    <property type="entry name" value="alpha/beta hydrolase"/>
    <property type="match status" value="1"/>
</dbReference>
<protein>
    <submittedName>
        <fullName evidence="1">Esterase</fullName>
    </submittedName>
</protein>
<reference evidence="1 2" key="1">
    <citation type="submission" date="2015-08" db="EMBL/GenBank/DDBJ databases">
        <authorList>
            <person name="Babu N.S."/>
            <person name="Beckwith C.J."/>
            <person name="Beseler K.G."/>
            <person name="Brison A."/>
            <person name="Carone J.V."/>
            <person name="Caskin T.P."/>
            <person name="Diamond M."/>
            <person name="Durham M.E."/>
            <person name="Foxe J.M."/>
            <person name="Go M."/>
            <person name="Henderson B.A."/>
            <person name="Jones I.B."/>
            <person name="McGettigan J.A."/>
            <person name="Micheletti S.J."/>
            <person name="Nasrallah M.E."/>
            <person name="Ortiz D."/>
            <person name="Piller C.R."/>
            <person name="Privatt S.R."/>
            <person name="Schneider S.L."/>
            <person name="Sharp S."/>
            <person name="Smith T.C."/>
            <person name="Stanton J.D."/>
            <person name="Ullery H.E."/>
            <person name="Wilson R.J."/>
            <person name="Serrano M.G."/>
            <person name="Buck G."/>
            <person name="Lee V."/>
            <person name="Wang Y."/>
            <person name="Carvalho R."/>
            <person name="Voegtly L."/>
            <person name="Shi R."/>
            <person name="Duckworth R."/>
            <person name="Johnson A."/>
            <person name="Loviza R."/>
            <person name="Walstead R."/>
            <person name="Shah Z."/>
            <person name="Kiflezghi M."/>
            <person name="Wade K."/>
            <person name="Ball S.L."/>
            <person name="Bradley K.W."/>
            <person name="Asai D.J."/>
            <person name="Bowman C.A."/>
            <person name="Russell D.A."/>
            <person name="Pope W.H."/>
            <person name="Jacobs-Sera D."/>
            <person name="Hendrix R.W."/>
            <person name="Hatfull G.F."/>
        </authorList>
    </citation>
    <scope>NUCLEOTIDE SEQUENCE [LARGE SCALE GENOMIC DNA]</scope>
    <source>
        <strain evidence="1 2">PUDD_83A45</strain>
    </source>
</reference>
<keyword evidence="2" id="KW-1185">Reference proteome</keyword>
<organism evidence="1 2">
    <name type="scientific">Corynebacterium riegelii</name>
    <dbReference type="NCBI Taxonomy" id="156976"/>
    <lineage>
        <taxon>Bacteria</taxon>
        <taxon>Bacillati</taxon>
        <taxon>Actinomycetota</taxon>
        <taxon>Actinomycetes</taxon>
        <taxon>Mycobacteriales</taxon>
        <taxon>Corynebacteriaceae</taxon>
        <taxon>Corynebacterium</taxon>
    </lineage>
</organism>
<name>A0A0K1REW9_9CORY</name>
<dbReference type="Proteomes" id="UP000060016">
    <property type="component" value="Chromosome"/>
</dbReference>
<dbReference type="InterPro" id="IPR050583">
    <property type="entry name" value="Mycobacterial_A85_antigen"/>
</dbReference>
<dbReference type="GO" id="GO:0016747">
    <property type="term" value="F:acyltransferase activity, transferring groups other than amino-acyl groups"/>
    <property type="evidence" value="ECO:0007669"/>
    <property type="project" value="TreeGrafter"/>
</dbReference>
<dbReference type="KEGG" id="crie:AK829_08870"/>
<dbReference type="PANTHER" id="PTHR48098:SF1">
    <property type="entry name" value="DIACYLGLYCEROL ACYLTRANSFERASE_MYCOLYLTRANSFERASE AG85A"/>
    <property type="match status" value="1"/>
</dbReference>
<dbReference type="PANTHER" id="PTHR48098">
    <property type="entry name" value="ENTEROCHELIN ESTERASE-RELATED"/>
    <property type="match status" value="1"/>
</dbReference>
<dbReference type="EMBL" id="CP012342">
    <property type="protein sequence ID" value="AKV59959.1"/>
    <property type="molecule type" value="Genomic_DNA"/>
</dbReference>
<dbReference type="PATRIC" id="fig|156976.3.peg.1779"/>
<sequence length="383" mass="41291">MKRTASAVLAALTAAAITTGTVTATIPANAATVTPAQVAGQTPVGTIKLWDAKANPPMVVNANRPQEWTQQVDHKTVLSYLVHSPSMNRDIPVAVVPATNPQGQRVANAPTIYLLNGAGGAEQNQDWLKMAPVKDFFAGKGVNVVIPQAGAFSYYTDWVETNLNTNYLRGPQKWETFLTKELPGPIERTLNADNRRAIVGFSMSATSSLLLPQHNPGFYDAAASFSGCASTSSLHGYNFARVTVNRGGYSDFKTVTPEMMWGPMGGPYNRWNDALLNAERLRGTALYISSATGLAGRQDQVSYLIGQGAPEVVAQVAAVTLQVEGGAIEAAINQCTHDLKTKLDALNIPATYEMRNVGTHSWPYWREDLEKSWFTTIAPAFGM</sequence>
<proteinExistence type="predicted"/>